<reference evidence="2" key="1">
    <citation type="submission" date="2019-08" db="EMBL/GenBank/DDBJ databases">
        <authorList>
            <consortium name="PulseNet: The National Subtyping Network for Foodborne Disease Surveillance"/>
            <person name="Tarr C.L."/>
            <person name="Trees E."/>
            <person name="Katz L.S."/>
            <person name="Carleton-Romer H.A."/>
            <person name="Stroika S."/>
            <person name="Kucerova Z."/>
            <person name="Roache K.F."/>
            <person name="Sabol A.L."/>
            <person name="Besser J."/>
            <person name="Gerner-Smidt P."/>
        </authorList>
    </citation>
    <scope>NUCLEOTIDE SEQUENCE</scope>
    <source>
        <strain evidence="2">PNUSAS085987</strain>
    </source>
</reference>
<dbReference type="PROSITE" id="PS51750">
    <property type="entry name" value="BRO_N"/>
    <property type="match status" value="1"/>
</dbReference>
<dbReference type="PANTHER" id="PTHR36180">
    <property type="entry name" value="DNA-BINDING PROTEIN-RELATED-RELATED"/>
    <property type="match status" value="1"/>
</dbReference>
<dbReference type="PANTHER" id="PTHR36180:SF2">
    <property type="entry name" value="BRO FAMILY PROTEIN"/>
    <property type="match status" value="1"/>
</dbReference>
<protein>
    <submittedName>
        <fullName evidence="2">BRO-like protein</fullName>
    </submittedName>
</protein>
<accession>A0A5Y5L5U4</accession>
<proteinExistence type="predicted"/>
<evidence type="ECO:0000313" key="2">
    <source>
        <dbReference type="EMBL" id="ECK4376267.1"/>
    </source>
</evidence>
<dbReference type="AlphaFoldDB" id="A0A5Y5L5U4"/>
<dbReference type="Pfam" id="PF02498">
    <property type="entry name" value="Bro-N"/>
    <property type="match status" value="1"/>
</dbReference>
<feature type="domain" description="Bro-N" evidence="1">
    <location>
        <begin position="1"/>
        <end position="116"/>
    </location>
</feature>
<comment type="caution">
    <text evidence="2">The sequence shown here is derived from an EMBL/GenBank/DDBJ whole genome shotgun (WGS) entry which is preliminary data.</text>
</comment>
<dbReference type="EMBL" id="AAJBUZ010000004">
    <property type="protein sequence ID" value="ECK4376267.1"/>
    <property type="molecule type" value="Genomic_DNA"/>
</dbReference>
<gene>
    <name evidence="2" type="ORF">FRI78_09635</name>
</gene>
<dbReference type="InterPro" id="IPR003497">
    <property type="entry name" value="BRO_N_domain"/>
</dbReference>
<name>A0A5Y5L5U4_SALER</name>
<sequence length="231" mass="25633">MTTQKNPTPDAVFKFESSTPVRMFNIDGNPWFAASDICKALGLTNSRMSLKALDDDEKGVSSTYTPGGIQSVSVINESGLYTLILRCRDAVTPGTIPYRFRKWVTGEVLPQIRRTGRYVREELSPADKAQKVVASFMPAILEAMKTGEKQEYSAPLKPNYLEHIHSPEGVLGLTERSMLMDLLRKMDADGHNVEGAFSEVTAMMNYIVGASKCLRDIQTHAQYINSMAGKF</sequence>
<organism evidence="2">
    <name type="scientific">Salmonella enterica</name>
    <name type="common">Salmonella choleraesuis</name>
    <dbReference type="NCBI Taxonomy" id="28901"/>
    <lineage>
        <taxon>Bacteria</taxon>
        <taxon>Pseudomonadati</taxon>
        <taxon>Pseudomonadota</taxon>
        <taxon>Gammaproteobacteria</taxon>
        <taxon>Enterobacterales</taxon>
        <taxon>Enterobacteriaceae</taxon>
        <taxon>Salmonella</taxon>
    </lineage>
</organism>
<dbReference type="SMART" id="SM01040">
    <property type="entry name" value="Bro-N"/>
    <property type="match status" value="1"/>
</dbReference>
<evidence type="ECO:0000259" key="1">
    <source>
        <dbReference type="PROSITE" id="PS51750"/>
    </source>
</evidence>